<proteinExistence type="predicted"/>
<feature type="domain" description="Major capsid protein N-terminal" evidence="1">
    <location>
        <begin position="27"/>
        <end position="136"/>
    </location>
</feature>
<dbReference type="Gene3D" id="2.70.9.10">
    <property type="entry name" value="Adenovirus Type 2 Hexon, domain 4"/>
    <property type="match status" value="1"/>
</dbReference>
<dbReference type="InterPro" id="IPR031654">
    <property type="entry name" value="Capsid_N"/>
</dbReference>
<dbReference type="SUPFAM" id="SSF49749">
    <property type="entry name" value="Group II dsDNA viruses VP"/>
    <property type="match status" value="1"/>
</dbReference>
<organism evidence="2">
    <name type="scientific">viral metagenome</name>
    <dbReference type="NCBI Taxonomy" id="1070528"/>
    <lineage>
        <taxon>unclassified sequences</taxon>
        <taxon>metagenomes</taxon>
        <taxon>organismal metagenomes</taxon>
    </lineage>
</organism>
<sequence>MNHLSINHIIYNYFAINNHMNCHIDNFMPQYFESKVMFNAKTKLDVQIQGKGLNQVILKFLLPELPCPLKYKAICVYDLIKKITLRIGGKIFLKHNSKQLALFDSVERNSTNLRKLICTNDNQVLYPIDLSYYFKKCNIRSSLDDCIRLSECKNCKIIFEIKMGSILDLIQNVDGYLDCGSVILHGDESANLYDRLCDLDIDDAMSYVYFSEPDKKSILCSNVDKILPENELGNDIRTWFFDNVFDQYFKREQIISQQHICWYGDTLKIKDEQLRTHRFHNIGNNMNVSKVIIYSTNLHLIERFTINTTDKATGESCSINIEPTEFRKIMNYNSNFNVFNHVDAKDPNTDYIDDDNILFFNLNTKKNQEISFDILLSKSDEVFVLDYIYKTWNVIAYHEDYLESRFL</sequence>
<dbReference type="EMBL" id="MN739355">
    <property type="protein sequence ID" value="QHT00407.1"/>
    <property type="molecule type" value="Genomic_DNA"/>
</dbReference>
<dbReference type="Pfam" id="PF16903">
    <property type="entry name" value="Capsid_N"/>
    <property type="match status" value="1"/>
</dbReference>
<reference evidence="2" key="1">
    <citation type="journal article" date="2020" name="Nature">
        <title>Giant virus diversity and host interactions through global metagenomics.</title>
        <authorList>
            <person name="Schulz F."/>
            <person name="Roux S."/>
            <person name="Paez-Espino D."/>
            <person name="Jungbluth S."/>
            <person name="Walsh D.A."/>
            <person name="Denef V.J."/>
            <person name="McMahon K.D."/>
            <person name="Konstantinidis K.T."/>
            <person name="Eloe-Fadrosh E.A."/>
            <person name="Kyrpides N.C."/>
            <person name="Woyke T."/>
        </authorList>
    </citation>
    <scope>NUCLEOTIDE SEQUENCE</scope>
    <source>
        <strain evidence="2">GVMAG-M-3300020192-26</strain>
    </source>
</reference>
<dbReference type="InterPro" id="IPR016112">
    <property type="entry name" value="VP_dsDNA_II"/>
</dbReference>
<evidence type="ECO:0000259" key="1">
    <source>
        <dbReference type="Pfam" id="PF16903"/>
    </source>
</evidence>
<name>A0A6C0C7T1_9ZZZZ</name>
<accession>A0A6C0C7T1</accession>
<dbReference type="AlphaFoldDB" id="A0A6C0C7T1"/>
<evidence type="ECO:0000313" key="2">
    <source>
        <dbReference type="EMBL" id="QHT00407.1"/>
    </source>
</evidence>
<protein>
    <recommendedName>
        <fullName evidence="1">Major capsid protein N-terminal domain-containing protein</fullName>
    </recommendedName>
</protein>